<dbReference type="GO" id="GO:0005829">
    <property type="term" value="C:cytosol"/>
    <property type="evidence" value="ECO:0007669"/>
    <property type="project" value="TreeGrafter"/>
</dbReference>
<dbReference type="GO" id="GO:0004654">
    <property type="term" value="F:polyribonucleotide nucleotidyltransferase activity"/>
    <property type="evidence" value="ECO:0007669"/>
    <property type="project" value="InterPro"/>
</dbReference>
<dbReference type="GO" id="GO:0005739">
    <property type="term" value="C:mitochondrion"/>
    <property type="evidence" value="ECO:0007669"/>
    <property type="project" value="TreeGrafter"/>
</dbReference>
<dbReference type="SUPFAM" id="SSF54211">
    <property type="entry name" value="Ribosomal protein S5 domain 2-like"/>
    <property type="match status" value="1"/>
</dbReference>
<proteinExistence type="predicted"/>
<dbReference type="Gene3D" id="3.30.230.70">
    <property type="entry name" value="GHMP Kinase, N-terminal domain"/>
    <property type="match status" value="1"/>
</dbReference>
<gene>
    <name evidence="4" type="ORF">MKW98_011872</name>
</gene>
<keyword evidence="5" id="KW-1185">Reference proteome</keyword>
<evidence type="ECO:0000313" key="4">
    <source>
        <dbReference type="EMBL" id="KAI3938720.1"/>
    </source>
</evidence>
<feature type="domain" description="Exoribonuclease phosphorolytic" evidence="2">
    <location>
        <begin position="117"/>
        <end position="169"/>
    </location>
</feature>
<name>A0AAD4T5S0_9MAGN</name>
<dbReference type="GO" id="GO:0000175">
    <property type="term" value="F:3'-5'-RNA exonuclease activity"/>
    <property type="evidence" value="ECO:0007669"/>
    <property type="project" value="TreeGrafter"/>
</dbReference>
<comment type="caution">
    <text evidence="4">The sequence shown here is derived from an EMBL/GenBank/DDBJ whole genome shotgun (WGS) entry which is preliminary data.</text>
</comment>
<organism evidence="4 5">
    <name type="scientific">Papaver atlanticum</name>
    <dbReference type="NCBI Taxonomy" id="357466"/>
    <lineage>
        <taxon>Eukaryota</taxon>
        <taxon>Viridiplantae</taxon>
        <taxon>Streptophyta</taxon>
        <taxon>Embryophyta</taxon>
        <taxon>Tracheophyta</taxon>
        <taxon>Spermatophyta</taxon>
        <taxon>Magnoliopsida</taxon>
        <taxon>Ranunculales</taxon>
        <taxon>Papaveraceae</taxon>
        <taxon>Papaveroideae</taxon>
        <taxon>Papaver</taxon>
    </lineage>
</organism>
<evidence type="ECO:0000259" key="3">
    <source>
        <dbReference type="Pfam" id="PF03725"/>
    </source>
</evidence>
<feature type="domain" description="Exoribonuclease phosphorolytic" evidence="3">
    <location>
        <begin position="172"/>
        <end position="235"/>
    </location>
</feature>
<dbReference type="SUPFAM" id="SSF55666">
    <property type="entry name" value="Ribonuclease PH domain 2-like"/>
    <property type="match status" value="1"/>
</dbReference>
<accession>A0AAD4T5S0</accession>
<protein>
    <submittedName>
        <fullName evidence="4">Uncharacterized protein</fullName>
    </submittedName>
</protein>
<keyword evidence="1" id="KW-0694">RNA-binding</keyword>
<dbReference type="PANTHER" id="PTHR11252">
    <property type="entry name" value="POLYRIBONUCLEOTIDE NUCLEOTIDYLTRANSFERASE"/>
    <property type="match status" value="1"/>
</dbReference>
<dbReference type="Pfam" id="PF01138">
    <property type="entry name" value="RNase_PH"/>
    <property type="match status" value="1"/>
</dbReference>
<dbReference type="InterPro" id="IPR001247">
    <property type="entry name" value="ExoRNase_PH_dom1"/>
</dbReference>
<evidence type="ECO:0000259" key="2">
    <source>
        <dbReference type="Pfam" id="PF01138"/>
    </source>
</evidence>
<dbReference type="GO" id="GO:0003723">
    <property type="term" value="F:RNA binding"/>
    <property type="evidence" value="ECO:0007669"/>
    <property type="project" value="UniProtKB-KW"/>
</dbReference>
<dbReference type="GO" id="GO:0000958">
    <property type="term" value="P:mitochondrial mRNA catabolic process"/>
    <property type="evidence" value="ECO:0007669"/>
    <property type="project" value="TreeGrafter"/>
</dbReference>
<sequence>MIQNPISCIYSSSSTDHRLEVPSTFPSPSILDIGTYKEEFEIGSHCITFEAAGGIKESPFGTISSVRTTSTFNYKKCGSPFYRNIIIEDEVESTTVKSTVFSAPLGLVSESFPLNAADFVSRPIRPLFASDFNHEVKVNATVLGYDEQQDTDIMAANATSAALMLSDIPWAGPIGVVRVGMIFGDFVINPAMDELKLSDLDLVYACTQDKTLMVEVQAQEVSERDLEAALQLAHSEAVKYLDPQRRLASKAGRRKDYKLAMLAPRTDKKVESLAEAPID</sequence>
<dbReference type="EMBL" id="JAJJMB010005473">
    <property type="protein sequence ID" value="KAI3938720.1"/>
    <property type="molecule type" value="Genomic_DNA"/>
</dbReference>
<dbReference type="GO" id="GO:0000965">
    <property type="term" value="P:mitochondrial RNA 3'-end processing"/>
    <property type="evidence" value="ECO:0007669"/>
    <property type="project" value="TreeGrafter"/>
</dbReference>
<evidence type="ECO:0000313" key="5">
    <source>
        <dbReference type="Proteomes" id="UP001202328"/>
    </source>
</evidence>
<dbReference type="AlphaFoldDB" id="A0AAD4T5S0"/>
<dbReference type="InterPro" id="IPR012162">
    <property type="entry name" value="PNPase"/>
</dbReference>
<dbReference type="InterPro" id="IPR020568">
    <property type="entry name" value="Ribosomal_Su5_D2-typ_SF"/>
</dbReference>
<dbReference type="Pfam" id="PF03725">
    <property type="entry name" value="RNase_PH_C"/>
    <property type="match status" value="1"/>
</dbReference>
<evidence type="ECO:0000256" key="1">
    <source>
        <dbReference type="ARBA" id="ARBA00022884"/>
    </source>
</evidence>
<dbReference type="Proteomes" id="UP001202328">
    <property type="component" value="Unassembled WGS sequence"/>
</dbReference>
<reference evidence="4" key="1">
    <citation type="submission" date="2022-04" db="EMBL/GenBank/DDBJ databases">
        <title>A functionally conserved STORR gene fusion in Papaver species that diverged 16.8 million years ago.</title>
        <authorList>
            <person name="Catania T."/>
        </authorList>
    </citation>
    <scope>NUCLEOTIDE SEQUENCE</scope>
    <source>
        <strain evidence="4">S-188037</strain>
    </source>
</reference>
<dbReference type="InterPro" id="IPR036345">
    <property type="entry name" value="ExoRNase_PH_dom2_sf"/>
</dbReference>
<dbReference type="GO" id="GO:0009570">
    <property type="term" value="C:chloroplast stroma"/>
    <property type="evidence" value="ECO:0007669"/>
    <property type="project" value="TreeGrafter"/>
</dbReference>
<dbReference type="InterPro" id="IPR015847">
    <property type="entry name" value="ExoRNase_PH_dom2"/>
</dbReference>
<dbReference type="InterPro" id="IPR027408">
    <property type="entry name" value="PNPase/RNase_PH_dom_sf"/>
</dbReference>
<dbReference type="PANTHER" id="PTHR11252:SF16">
    <property type="entry name" value="POLYRIBONUCLEOTIDE NUCLEOTIDYLTRANSFERASE 2, MITOCHONDRIAL"/>
    <property type="match status" value="1"/>
</dbReference>